<feature type="transmembrane region" description="Helical" evidence="6">
    <location>
        <begin position="82"/>
        <end position="100"/>
    </location>
</feature>
<gene>
    <name evidence="7" type="ORF">ETAA8_10670</name>
</gene>
<keyword evidence="4 6" id="KW-1133">Transmembrane helix</keyword>
<evidence type="ECO:0000256" key="5">
    <source>
        <dbReference type="ARBA" id="ARBA00023136"/>
    </source>
</evidence>
<dbReference type="EMBL" id="CP036274">
    <property type="protein sequence ID" value="QDU25995.1"/>
    <property type="molecule type" value="Genomic_DNA"/>
</dbReference>
<keyword evidence="8" id="KW-1185">Reference proteome</keyword>
<accession>A0A517Y6Z9</accession>
<evidence type="ECO:0000256" key="4">
    <source>
        <dbReference type="ARBA" id="ARBA00022989"/>
    </source>
</evidence>
<evidence type="ECO:0000313" key="8">
    <source>
        <dbReference type="Proteomes" id="UP000315017"/>
    </source>
</evidence>
<evidence type="ECO:0008006" key="9">
    <source>
        <dbReference type="Google" id="ProtNLM"/>
    </source>
</evidence>
<dbReference type="Proteomes" id="UP000315017">
    <property type="component" value="Chromosome"/>
</dbReference>
<organism evidence="7 8">
    <name type="scientific">Anatilimnocola aggregata</name>
    <dbReference type="NCBI Taxonomy" id="2528021"/>
    <lineage>
        <taxon>Bacteria</taxon>
        <taxon>Pseudomonadati</taxon>
        <taxon>Planctomycetota</taxon>
        <taxon>Planctomycetia</taxon>
        <taxon>Pirellulales</taxon>
        <taxon>Pirellulaceae</taxon>
        <taxon>Anatilimnocola</taxon>
    </lineage>
</organism>
<dbReference type="RefSeq" id="WP_145085846.1">
    <property type="nucleotide sequence ID" value="NZ_CP036274.1"/>
</dbReference>
<evidence type="ECO:0000256" key="6">
    <source>
        <dbReference type="SAM" id="Phobius"/>
    </source>
</evidence>
<sequence length="144" mass="15048">MSAKLMLLLGALFGAISVGLGAFGAHGLPDFLTGQGLTSETVARRLDNWEVASQYLMYHALALLACGVLAHLRPSLSLSIATWFMTIGALIFSGMLYALVLLNMPVLGAIVPIGGVSMICGWLSLAWAGGGCCSYECPTGLLKK</sequence>
<dbReference type="GO" id="GO:0005886">
    <property type="term" value="C:plasma membrane"/>
    <property type="evidence" value="ECO:0007669"/>
    <property type="project" value="TreeGrafter"/>
</dbReference>
<protein>
    <recommendedName>
        <fullName evidence="9">DUF423 domain-containing protein</fullName>
    </recommendedName>
</protein>
<dbReference type="PANTHER" id="PTHR43461">
    <property type="entry name" value="TRANSMEMBRANE PROTEIN 256"/>
    <property type="match status" value="1"/>
</dbReference>
<evidence type="ECO:0000256" key="2">
    <source>
        <dbReference type="ARBA" id="ARBA00009694"/>
    </source>
</evidence>
<keyword evidence="3 6" id="KW-0812">Transmembrane</keyword>
<evidence type="ECO:0000256" key="3">
    <source>
        <dbReference type="ARBA" id="ARBA00022692"/>
    </source>
</evidence>
<evidence type="ECO:0000256" key="1">
    <source>
        <dbReference type="ARBA" id="ARBA00004141"/>
    </source>
</evidence>
<keyword evidence="5 6" id="KW-0472">Membrane</keyword>
<dbReference type="InterPro" id="IPR006696">
    <property type="entry name" value="DUF423"/>
</dbReference>
<proteinExistence type="inferred from homology"/>
<dbReference type="KEGG" id="aagg:ETAA8_10670"/>
<reference evidence="7 8" key="1">
    <citation type="submission" date="2019-02" db="EMBL/GenBank/DDBJ databases">
        <title>Deep-cultivation of Planctomycetes and their phenomic and genomic characterization uncovers novel biology.</title>
        <authorList>
            <person name="Wiegand S."/>
            <person name="Jogler M."/>
            <person name="Boedeker C."/>
            <person name="Pinto D."/>
            <person name="Vollmers J."/>
            <person name="Rivas-Marin E."/>
            <person name="Kohn T."/>
            <person name="Peeters S.H."/>
            <person name="Heuer A."/>
            <person name="Rast P."/>
            <person name="Oberbeckmann S."/>
            <person name="Bunk B."/>
            <person name="Jeske O."/>
            <person name="Meyerdierks A."/>
            <person name="Storesund J.E."/>
            <person name="Kallscheuer N."/>
            <person name="Luecker S."/>
            <person name="Lage O.M."/>
            <person name="Pohl T."/>
            <person name="Merkel B.J."/>
            <person name="Hornburger P."/>
            <person name="Mueller R.-W."/>
            <person name="Bruemmer F."/>
            <person name="Labrenz M."/>
            <person name="Spormann A.M."/>
            <person name="Op den Camp H."/>
            <person name="Overmann J."/>
            <person name="Amann R."/>
            <person name="Jetten M.S.M."/>
            <person name="Mascher T."/>
            <person name="Medema M.H."/>
            <person name="Devos D.P."/>
            <person name="Kaster A.-K."/>
            <person name="Ovreas L."/>
            <person name="Rohde M."/>
            <person name="Galperin M.Y."/>
            <person name="Jogler C."/>
        </authorList>
    </citation>
    <scope>NUCLEOTIDE SEQUENCE [LARGE SCALE GENOMIC DNA]</scope>
    <source>
        <strain evidence="7 8">ETA_A8</strain>
    </source>
</reference>
<comment type="subcellular location">
    <subcellularLocation>
        <location evidence="1">Membrane</location>
        <topology evidence="1">Multi-pass membrane protein</topology>
    </subcellularLocation>
</comment>
<comment type="similarity">
    <text evidence="2">Belongs to the UPF0382 family.</text>
</comment>
<dbReference type="PANTHER" id="PTHR43461:SF1">
    <property type="entry name" value="TRANSMEMBRANE PROTEIN 256"/>
    <property type="match status" value="1"/>
</dbReference>
<dbReference type="OrthoDB" id="9802121at2"/>
<name>A0A517Y6Z9_9BACT</name>
<evidence type="ECO:0000313" key="7">
    <source>
        <dbReference type="EMBL" id="QDU25995.1"/>
    </source>
</evidence>
<feature type="transmembrane region" description="Helical" evidence="6">
    <location>
        <begin position="106"/>
        <end position="128"/>
    </location>
</feature>
<dbReference type="AlphaFoldDB" id="A0A517Y6Z9"/>
<dbReference type="Pfam" id="PF04241">
    <property type="entry name" value="DUF423"/>
    <property type="match status" value="1"/>
</dbReference>
<feature type="transmembrane region" description="Helical" evidence="6">
    <location>
        <begin position="51"/>
        <end position="70"/>
    </location>
</feature>